<accession>X1TMQ1</accession>
<keyword evidence="1" id="KW-1133">Transmembrane helix</keyword>
<comment type="caution">
    <text evidence="2">The sequence shown here is derived from an EMBL/GenBank/DDBJ whole genome shotgun (WGS) entry which is preliminary data.</text>
</comment>
<dbReference type="EMBL" id="BARW01012182">
    <property type="protein sequence ID" value="GAI81324.1"/>
    <property type="molecule type" value="Genomic_DNA"/>
</dbReference>
<gene>
    <name evidence="2" type="ORF">S12H4_23088</name>
</gene>
<organism evidence="2">
    <name type="scientific">marine sediment metagenome</name>
    <dbReference type="NCBI Taxonomy" id="412755"/>
    <lineage>
        <taxon>unclassified sequences</taxon>
        <taxon>metagenomes</taxon>
        <taxon>ecological metagenomes</taxon>
    </lineage>
</organism>
<evidence type="ECO:0000313" key="2">
    <source>
        <dbReference type="EMBL" id="GAI81324.1"/>
    </source>
</evidence>
<sequence length="79" mass="7878">MAHLTVIFSSSVDSDLTGQEMVISVPGSTVVAGLTVGLFRMKRFSGGGISPITAKVVSYVATAGTGGRVIALIGIVGPA</sequence>
<keyword evidence="1" id="KW-0472">Membrane</keyword>
<keyword evidence="1" id="KW-0812">Transmembrane</keyword>
<proteinExistence type="predicted"/>
<protein>
    <submittedName>
        <fullName evidence="2">Uncharacterized protein</fullName>
    </submittedName>
</protein>
<name>X1TMQ1_9ZZZZ</name>
<reference evidence="2" key="1">
    <citation type="journal article" date="2014" name="Front. Microbiol.">
        <title>High frequency of phylogenetically diverse reductive dehalogenase-homologous genes in deep subseafloor sedimentary metagenomes.</title>
        <authorList>
            <person name="Kawai M."/>
            <person name="Futagami T."/>
            <person name="Toyoda A."/>
            <person name="Takaki Y."/>
            <person name="Nishi S."/>
            <person name="Hori S."/>
            <person name="Arai W."/>
            <person name="Tsubouchi T."/>
            <person name="Morono Y."/>
            <person name="Uchiyama I."/>
            <person name="Ito T."/>
            <person name="Fujiyama A."/>
            <person name="Inagaki F."/>
            <person name="Takami H."/>
        </authorList>
    </citation>
    <scope>NUCLEOTIDE SEQUENCE</scope>
    <source>
        <strain evidence="2">Expedition CK06-06</strain>
    </source>
</reference>
<feature type="transmembrane region" description="Helical" evidence="1">
    <location>
        <begin position="21"/>
        <end position="39"/>
    </location>
</feature>
<dbReference type="AlphaFoldDB" id="X1TMQ1"/>
<evidence type="ECO:0000256" key="1">
    <source>
        <dbReference type="SAM" id="Phobius"/>
    </source>
</evidence>